<feature type="compositionally biased region" description="Low complexity" evidence="1">
    <location>
        <begin position="14"/>
        <end position="24"/>
    </location>
</feature>
<organism evidence="2 3">
    <name type="scientific">Streptomyces noursei</name>
    <name type="common">Streptomyces albulus</name>
    <dbReference type="NCBI Taxonomy" id="1971"/>
    <lineage>
        <taxon>Bacteria</taxon>
        <taxon>Bacillati</taxon>
        <taxon>Actinomycetota</taxon>
        <taxon>Actinomycetes</taxon>
        <taxon>Kitasatosporales</taxon>
        <taxon>Streptomycetaceae</taxon>
        <taxon>Streptomyces</taxon>
    </lineage>
</organism>
<dbReference type="RefSeq" id="WP_124428128.1">
    <property type="nucleotide sequence ID" value="NZ_BHXC01000006.1"/>
</dbReference>
<protein>
    <submittedName>
        <fullName evidence="2">Putative O-methyltransferase OmT</fullName>
    </submittedName>
</protein>
<keyword evidence="2" id="KW-0489">Methyltransferase</keyword>
<feature type="region of interest" description="Disordered" evidence="1">
    <location>
        <begin position="14"/>
        <end position="35"/>
    </location>
</feature>
<dbReference type="AlphaFoldDB" id="A0A401QZL4"/>
<evidence type="ECO:0000313" key="2">
    <source>
        <dbReference type="EMBL" id="GCB90804.1"/>
    </source>
</evidence>
<sequence length="214" mass="22398">MPSSPLRRPLRWLSRALGRPRTGRSGPGGPGELSAPAEAAVRGYLAHRPDATVVVLGEGLGTGFGRLDNGRLTWLSVLPPGDAAARRLLLPDGPRRRTLDRPGTGADWPSLVAAPEHGVVVAVPDAPARLSTVAVRELLAVCAARFPGGALVLDALPRWRAAAVLAAGRHPAVAAVRTRPVPAGAPSSGRPRRGWPWPVRTVVCEVRFAVRAAV</sequence>
<accession>A0A401QZL4</accession>
<dbReference type="InterPro" id="IPR029063">
    <property type="entry name" value="SAM-dependent_MTases_sf"/>
</dbReference>
<dbReference type="SUPFAM" id="SSF53335">
    <property type="entry name" value="S-adenosyl-L-methionine-dependent methyltransferases"/>
    <property type="match status" value="1"/>
</dbReference>
<dbReference type="GO" id="GO:0032259">
    <property type="term" value="P:methylation"/>
    <property type="evidence" value="ECO:0007669"/>
    <property type="project" value="UniProtKB-KW"/>
</dbReference>
<dbReference type="Proteomes" id="UP000288351">
    <property type="component" value="Unassembled WGS sequence"/>
</dbReference>
<evidence type="ECO:0000313" key="3">
    <source>
        <dbReference type="Proteomes" id="UP000288351"/>
    </source>
</evidence>
<gene>
    <name evidence="2" type="ORF">SALB_03512</name>
</gene>
<keyword evidence="2" id="KW-0808">Transferase</keyword>
<reference evidence="2 3" key="1">
    <citation type="journal article" date="2019" name="Microbiol. Resour. Announc.">
        <title>Draft Genome Sequence of the Most Traditional epsilon-Poly-l-Lysine Producer, Streptomyces albulus NBRC14147.</title>
        <authorList>
            <person name="Yamanaka K."/>
            <person name="Hamano Y."/>
        </authorList>
    </citation>
    <scope>NUCLEOTIDE SEQUENCE [LARGE SCALE GENOMIC DNA]</scope>
    <source>
        <strain evidence="2 3">NBRC 14147</strain>
    </source>
</reference>
<dbReference type="GO" id="GO:0008168">
    <property type="term" value="F:methyltransferase activity"/>
    <property type="evidence" value="ECO:0007669"/>
    <property type="project" value="UniProtKB-KW"/>
</dbReference>
<evidence type="ECO:0000256" key="1">
    <source>
        <dbReference type="SAM" id="MobiDB-lite"/>
    </source>
</evidence>
<proteinExistence type="predicted"/>
<name>A0A401QZL4_STRNR</name>
<dbReference type="EMBL" id="BHXC01000006">
    <property type="protein sequence ID" value="GCB90804.1"/>
    <property type="molecule type" value="Genomic_DNA"/>
</dbReference>
<comment type="caution">
    <text evidence="2">The sequence shown here is derived from an EMBL/GenBank/DDBJ whole genome shotgun (WGS) entry which is preliminary data.</text>
</comment>